<dbReference type="SUPFAM" id="SSF51905">
    <property type="entry name" value="FAD/NAD(P)-binding domain"/>
    <property type="match status" value="1"/>
</dbReference>
<comment type="caution">
    <text evidence="7">The sequence shown here is derived from an EMBL/GenBank/DDBJ whole genome shotgun (WGS) entry which is preliminary data.</text>
</comment>
<dbReference type="Gene3D" id="3.50.50.100">
    <property type="match status" value="1"/>
</dbReference>
<protein>
    <submittedName>
        <fullName evidence="7">NADH dehydrogenase</fullName>
    </submittedName>
</protein>
<dbReference type="RefSeq" id="WP_307389955.1">
    <property type="nucleotide sequence ID" value="NZ_BAAADK010000021.1"/>
</dbReference>
<comment type="similarity">
    <text evidence="2">Belongs to the NADH dehydrogenase family.</text>
</comment>
<gene>
    <name evidence="7" type="ORF">J2S11_000304</name>
</gene>
<keyword evidence="4" id="KW-0274">FAD</keyword>
<dbReference type="PANTHER" id="PTHR42913">
    <property type="entry name" value="APOPTOSIS-INDUCING FACTOR 1"/>
    <property type="match status" value="1"/>
</dbReference>
<dbReference type="PANTHER" id="PTHR42913:SF3">
    <property type="entry name" value="64 KDA MITOCHONDRIAL NADH DEHYDROGENASE (EUROFUNG)"/>
    <property type="match status" value="1"/>
</dbReference>
<dbReference type="PRINTS" id="PR00368">
    <property type="entry name" value="FADPNR"/>
</dbReference>
<dbReference type="InterPro" id="IPR023753">
    <property type="entry name" value="FAD/NAD-binding_dom"/>
</dbReference>
<dbReference type="Pfam" id="PF07992">
    <property type="entry name" value="Pyr_redox_2"/>
    <property type="match status" value="1"/>
</dbReference>
<evidence type="ECO:0000256" key="3">
    <source>
        <dbReference type="ARBA" id="ARBA00022630"/>
    </source>
</evidence>
<keyword evidence="3" id="KW-0285">Flavoprotein</keyword>
<evidence type="ECO:0000313" key="8">
    <source>
        <dbReference type="Proteomes" id="UP001235840"/>
    </source>
</evidence>
<evidence type="ECO:0000313" key="7">
    <source>
        <dbReference type="EMBL" id="MDQ0164405.1"/>
    </source>
</evidence>
<dbReference type="PRINTS" id="PR00411">
    <property type="entry name" value="PNDRDTASEI"/>
</dbReference>
<dbReference type="EMBL" id="JAUSTY010000001">
    <property type="protein sequence ID" value="MDQ0164405.1"/>
    <property type="molecule type" value="Genomic_DNA"/>
</dbReference>
<evidence type="ECO:0000256" key="5">
    <source>
        <dbReference type="ARBA" id="ARBA00023002"/>
    </source>
</evidence>
<keyword evidence="5" id="KW-0560">Oxidoreductase</keyword>
<evidence type="ECO:0000256" key="4">
    <source>
        <dbReference type="ARBA" id="ARBA00022827"/>
    </source>
</evidence>
<reference evidence="7 8" key="1">
    <citation type="submission" date="2023-07" db="EMBL/GenBank/DDBJ databases">
        <title>Genomic Encyclopedia of Type Strains, Phase IV (KMG-IV): sequencing the most valuable type-strain genomes for metagenomic binning, comparative biology and taxonomic classification.</title>
        <authorList>
            <person name="Goeker M."/>
        </authorList>
    </citation>
    <scope>NUCLEOTIDE SEQUENCE [LARGE SCALE GENOMIC DNA]</scope>
    <source>
        <strain evidence="7 8">DSM 12751</strain>
    </source>
</reference>
<organism evidence="7 8">
    <name type="scientific">Caldalkalibacillus horti</name>
    <dbReference type="NCBI Taxonomy" id="77523"/>
    <lineage>
        <taxon>Bacteria</taxon>
        <taxon>Bacillati</taxon>
        <taxon>Bacillota</taxon>
        <taxon>Bacilli</taxon>
        <taxon>Bacillales</taxon>
        <taxon>Bacillaceae</taxon>
        <taxon>Caldalkalibacillus</taxon>
    </lineage>
</organism>
<dbReference type="InterPro" id="IPR036188">
    <property type="entry name" value="FAD/NAD-bd_sf"/>
</dbReference>
<dbReference type="Proteomes" id="UP001235840">
    <property type="component" value="Unassembled WGS sequence"/>
</dbReference>
<dbReference type="InterPro" id="IPR051169">
    <property type="entry name" value="NADH-Q_oxidoreductase"/>
</dbReference>
<sequence length="357" mass="39318">MEKILILGGGYGGLRITQRLLSHDLPNDVSITIVDRLPYHCLKTEYYALAAGTESDSALRVAFPSDSRVNVVYGSVKEIDLESKQVYLEDENAASLTYDYLVIGLGCVDRYHGVPGADKFTCSIQSMDNTRKTYQVLNNVKPNGKVAIVGGGLSGVEIAAELRESRSDLTIQIYDRGESILSPYPEKLRKYVREWFTNRSVDLIHKANITKVEPNKLYNHDEEIELDAIVWTAGIQANPIVQALPVEKDPMGRVHLTKYHAIPNYENAYVVGDCASLPFAPSAQLAEAQGDQIAMIISSIIKGQSLPDKLPKMKLKGTLGSLGKKHGFGQMGGTTLIGRVPRVLKSGVLWMYKNHLG</sequence>
<evidence type="ECO:0000259" key="6">
    <source>
        <dbReference type="Pfam" id="PF07992"/>
    </source>
</evidence>
<evidence type="ECO:0000256" key="1">
    <source>
        <dbReference type="ARBA" id="ARBA00001974"/>
    </source>
</evidence>
<keyword evidence="8" id="KW-1185">Reference proteome</keyword>
<feature type="domain" description="FAD/NAD(P)-binding" evidence="6">
    <location>
        <begin position="3"/>
        <end position="285"/>
    </location>
</feature>
<evidence type="ECO:0000256" key="2">
    <source>
        <dbReference type="ARBA" id="ARBA00005272"/>
    </source>
</evidence>
<proteinExistence type="inferred from homology"/>
<comment type="cofactor">
    <cofactor evidence="1">
        <name>FAD</name>
        <dbReference type="ChEBI" id="CHEBI:57692"/>
    </cofactor>
</comment>
<accession>A0ABT9VU45</accession>
<name>A0ABT9VU45_9BACI</name>